<comment type="subcellular location">
    <subcellularLocation>
        <location evidence="1">Membrane</location>
    </subcellularLocation>
</comment>
<dbReference type="GO" id="GO:0051301">
    <property type="term" value="P:cell division"/>
    <property type="evidence" value="ECO:0007669"/>
    <property type="project" value="UniProtKB-KW"/>
</dbReference>
<sequence>MASTRKPTFKPAARQPEPAAGRSAKPGGHDSGAIISAQRDLEPDVKPADKAGRKLPEKTADKAPGKPAGKSGGKAGATATKSAASSGDNIIAFPEPKRRRQRRIVWWTVSVVTAFIAVLIGGAIFSPVLAVRTITVDGTTLLTPDAVQKALSGLEGKPLPQVTEQDINDLLKPLVQVRSATMEARPPSGLLVHINERVPVALLKQGDSYIMVDVDGVQLGATQDPSAVALPLIDAGAGSTNTELFKAIAAVLDTLPADVRARMSTASAASVDAVELKLVDGKTVVWGNAEDRELKAKALEALLKMPADPKVPVSVYDVSVPRHPFTK</sequence>
<evidence type="ECO:0000256" key="5">
    <source>
        <dbReference type="ARBA" id="ARBA00022989"/>
    </source>
</evidence>
<evidence type="ECO:0000256" key="6">
    <source>
        <dbReference type="ARBA" id="ARBA00023136"/>
    </source>
</evidence>
<reference evidence="11 12" key="1">
    <citation type="submission" date="2023-07" db="EMBL/GenBank/DDBJ databases">
        <title>Sorghum-associated microbial communities from plants grown in Nebraska, USA.</title>
        <authorList>
            <person name="Schachtman D."/>
        </authorList>
    </citation>
    <scope>NUCLEOTIDE SEQUENCE [LARGE SCALE GENOMIC DNA]</scope>
    <source>
        <strain evidence="11 12">CC523</strain>
    </source>
</reference>
<evidence type="ECO:0000313" key="12">
    <source>
        <dbReference type="Proteomes" id="UP001244563"/>
    </source>
</evidence>
<keyword evidence="5 9" id="KW-1133">Transmembrane helix</keyword>
<protein>
    <submittedName>
        <fullName evidence="11">Cell division protein FtsQ</fullName>
    </submittedName>
</protein>
<dbReference type="PROSITE" id="PS51779">
    <property type="entry name" value="POTRA"/>
    <property type="match status" value="1"/>
</dbReference>
<dbReference type="PANTHER" id="PTHR37820:SF1">
    <property type="entry name" value="CELL DIVISION PROTEIN FTSQ"/>
    <property type="match status" value="1"/>
</dbReference>
<dbReference type="RefSeq" id="WP_306878911.1">
    <property type="nucleotide sequence ID" value="NZ_JAUSSW010000010.1"/>
</dbReference>
<evidence type="ECO:0000313" key="11">
    <source>
        <dbReference type="EMBL" id="MDQ0103657.1"/>
    </source>
</evidence>
<keyword evidence="2" id="KW-1003">Cell membrane</keyword>
<gene>
    <name evidence="11" type="ORF">J2T10_003322</name>
</gene>
<dbReference type="InterPro" id="IPR005548">
    <property type="entry name" value="Cell_div_FtsQ/DivIB_C"/>
</dbReference>
<dbReference type="Pfam" id="PF03799">
    <property type="entry name" value="FtsQ_DivIB_C"/>
    <property type="match status" value="1"/>
</dbReference>
<dbReference type="EMBL" id="JAUSSW010000010">
    <property type="protein sequence ID" value="MDQ0103657.1"/>
    <property type="molecule type" value="Genomic_DNA"/>
</dbReference>
<feature type="compositionally biased region" description="Low complexity" evidence="8">
    <location>
        <begin position="76"/>
        <end position="88"/>
    </location>
</feature>
<evidence type="ECO:0000256" key="3">
    <source>
        <dbReference type="ARBA" id="ARBA00022618"/>
    </source>
</evidence>
<dbReference type="InterPro" id="IPR013685">
    <property type="entry name" value="POTRA_FtsQ_type"/>
</dbReference>
<keyword evidence="4 9" id="KW-0812">Transmembrane</keyword>
<comment type="caution">
    <text evidence="11">The sequence shown here is derived from an EMBL/GenBank/DDBJ whole genome shotgun (WGS) entry which is preliminary data.</text>
</comment>
<organism evidence="11 12">
    <name type="scientific">Paenarthrobacter nicotinovorans</name>
    <name type="common">Arthrobacter nicotinovorans</name>
    <dbReference type="NCBI Taxonomy" id="29320"/>
    <lineage>
        <taxon>Bacteria</taxon>
        <taxon>Bacillati</taxon>
        <taxon>Actinomycetota</taxon>
        <taxon>Actinomycetes</taxon>
        <taxon>Micrococcales</taxon>
        <taxon>Micrococcaceae</taxon>
        <taxon>Paenarthrobacter</taxon>
    </lineage>
</organism>
<keyword evidence="12" id="KW-1185">Reference proteome</keyword>
<feature type="domain" description="POTRA" evidence="10">
    <location>
        <begin position="129"/>
        <end position="197"/>
    </location>
</feature>
<feature type="region of interest" description="Disordered" evidence="8">
    <location>
        <begin position="1"/>
        <end position="94"/>
    </location>
</feature>
<dbReference type="InterPro" id="IPR050487">
    <property type="entry name" value="FtsQ_DivIB"/>
</dbReference>
<evidence type="ECO:0000256" key="4">
    <source>
        <dbReference type="ARBA" id="ARBA00022692"/>
    </source>
</evidence>
<evidence type="ECO:0000256" key="7">
    <source>
        <dbReference type="ARBA" id="ARBA00023306"/>
    </source>
</evidence>
<feature type="compositionally biased region" description="Basic and acidic residues" evidence="8">
    <location>
        <begin position="39"/>
        <end position="64"/>
    </location>
</feature>
<accession>A0ABT9TPS3</accession>
<evidence type="ECO:0000256" key="9">
    <source>
        <dbReference type="SAM" id="Phobius"/>
    </source>
</evidence>
<evidence type="ECO:0000256" key="8">
    <source>
        <dbReference type="SAM" id="MobiDB-lite"/>
    </source>
</evidence>
<evidence type="ECO:0000256" key="1">
    <source>
        <dbReference type="ARBA" id="ARBA00004370"/>
    </source>
</evidence>
<keyword evidence="6 9" id="KW-0472">Membrane</keyword>
<proteinExistence type="predicted"/>
<dbReference type="Proteomes" id="UP001244563">
    <property type="component" value="Unassembled WGS sequence"/>
</dbReference>
<keyword evidence="3 11" id="KW-0132">Cell division</keyword>
<feature type="transmembrane region" description="Helical" evidence="9">
    <location>
        <begin position="104"/>
        <end position="125"/>
    </location>
</feature>
<dbReference type="PANTHER" id="PTHR37820">
    <property type="entry name" value="CELL DIVISION PROTEIN DIVIB"/>
    <property type="match status" value="1"/>
</dbReference>
<dbReference type="InterPro" id="IPR034746">
    <property type="entry name" value="POTRA"/>
</dbReference>
<name>A0ABT9TPS3_PAENI</name>
<dbReference type="Pfam" id="PF08478">
    <property type="entry name" value="POTRA_1"/>
    <property type="match status" value="1"/>
</dbReference>
<evidence type="ECO:0000256" key="2">
    <source>
        <dbReference type="ARBA" id="ARBA00022475"/>
    </source>
</evidence>
<keyword evidence="7" id="KW-0131">Cell cycle</keyword>
<evidence type="ECO:0000259" key="10">
    <source>
        <dbReference type="PROSITE" id="PS51779"/>
    </source>
</evidence>